<evidence type="ECO:0000256" key="7">
    <source>
        <dbReference type="SAM" id="MobiDB-lite"/>
    </source>
</evidence>
<evidence type="ECO:0000313" key="10">
    <source>
        <dbReference type="Proteomes" id="UP000799302"/>
    </source>
</evidence>
<evidence type="ECO:0000256" key="2">
    <source>
        <dbReference type="ARBA" id="ARBA00004496"/>
    </source>
</evidence>
<evidence type="ECO:0000313" key="9">
    <source>
        <dbReference type="EMBL" id="KAF2673140.1"/>
    </source>
</evidence>
<feature type="domain" description="BRO1" evidence="8">
    <location>
        <begin position="1"/>
        <end position="166"/>
    </location>
</feature>
<keyword evidence="3" id="KW-0963">Cytoplasm</keyword>
<gene>
    <name evidence="9" type="ORF">BT63DRAFT_147474</name>
</gene>
<dbReference type="InterPro" id="IPR038499">
    <property type="entry name" value="BRO1_sf"/>
</dbReference>
<dbReference type="OrthoDB" id="2141925at2759"/>
<keyword evidence="10" id="KW-1185">Reference proteome</keyword>
<sequence length="384" mass="42862">MCAVAQYYQALADNDANSHGISICRLQVAETLARDANRSANTFPATVSANSNLTSETGIVLSDITRRHLANIQQKLTEFAKDNDFIYHQPVPSEASLTSIPKLPAAKPIPVSELYQGQDIQKIIGPDIFQRIVPMAVTESASLYDEEKAKLTRAETERVEIANDEMAASFDYLKLPGSLDVLKGVKDHELSVDPEFNKWCSDLAGHAPFSEAFEELGSHKQSITVLLDQSQKNLDMEESVCEKMRSKYGDDWSQQPSSRLTATLRSDIKNYRSAVEEASTSDARLYSTFRQYETDFEEMRSAGETEEADILYQRAMIKAGASRSKGGSGEASLLDDDFEGGPSVSEQISNVEELMKKLKMVRKEREQVLKDLKDKVRHTSFHSR</sequence>
<comment type="subcellular location">
    <subcellularLocation>
        <location evidence="2">Cytoplasm</location>
    </subcellularLocation>
    <subcellularLocation>
        <location evidence="1">Endosome</location>
    </subcellularLocation>
</comment>
<dbReference type="Gene3D" id="1.25.40.280">
    <property type="entry name" value="alix/aip1 like domains"/>
    <property type="match status" value="1"/>
</dbReference>
<dbReference type="PANTHER" id="PTHR23030:SF30">
    <property type="entry name" value="TYROSINE-PROTEIN PHOSPHATASE NON-RECEPTOR TYPE 23"/>
    <property type="match status" value="1"/>
</dbReference>
<dbReference type="PROSITE" id="PS51180">
    <property type="entry name" value="BRO1"/>
    <property type="match status" value="1"/>
</dbReference>
<feature type="coiled-coil region" evidence="6">
    <location>
        <begin position="344"/>
        <end position="375"/>
    </location>
</feature>
<dbReference type="GO" id="GO:0043328">
    <property type="term" value="P:protein transport to vacuole involved in ubiquitin-dependent protein catabolic process via the multivesicular body sorting pathway"/>
    <property type="evidence" value="ECO:0007669"/>
    <property type="project" value="TreeGrafter"/>
</dbReference>
<dbReference type="GO" id="GO:0005768">
    <property type="term" value="C:endosome"/>
    <property type="evidence" value="ECO:0007669"/>
    <property type="project" value="UniProtKB-SubCell"/>
</dbReference>
<dbReference type="Gene3D" id="1.20.120.560">
    <property type="entry name" value="alix/aip1 in complex with the ypdl late domain"/>
    <property type="match status" value="1"/>
</dbReference>
<keyword evidence="4" id="KW-0967">Endosome</keyword>
<dbReference type="InterPro" id="IPR004328">
    <property type="entry name" value="BRO1_dom"/>
</dbReference>
<feature type="region of interest" description="Disordered" evidence="7">
    <location>
        <begin position="321"/>
        <end position="344"/>
    </location>
</feature>
<evidence type="ECO:0000256" key="4">
    <source>
        <dbReference type="ARBA" id="ARBA00022753"/>
    </source>
</evidence>
<reference evidence="9" key="1">
    <citation type="journal article" date="2020" name="Stud. Mycol.">
        <title>101 Dothideomycetes genomes: a test case for predicting lifestyles and emergence of pathogens.</title>
        <authorList>
            <person name="Haridas S."/>
            <person name="Albert R."/>
            <person name="Binder M."/>
            <person name="Bloem J."/>
            <person name="Labutti K."/>
            <person name="Salamov A."/>
            <person name="Andreopoulos B."/>
            <person name="Baker S."/>
            <person name="Barry K."/>
            <person name="Bills G."/>
            <person name="Bluhm B."/>
            <person name="Cannon C."/>
            <person name="Castanera R."/>
            <person name="Culley D."/>
            <person name="Daum C."/>
            <person name="Ezra D."/>
            <person name="Gonzalez J."/>
            <person name="Henrissat B."/>
            <person name="Kuo A."/>
            <person name="Liang C."/>
            <person name="Lipzen A."/>
            <person name="Lutzoni F."/>
            <person name="Magnuson J."/>
            <person name="Mondo S."/>
            <person name="Nolan M."/>
            <person name="Ohm R."/>
            <person name="Pangilinan J."/>
            <person name="Park H.-J."/>
            <person name="Ramirez L."/>
            <person name="Alfaro M."/>
            <person name="Sun H."/>
            <person name="Tritt A."/>
            <person name="Yoshinaga Y."/>
            <person name="Zwiers L.-H."/>
            <person name="Turgeon B."/>
            <person name="Goodwin S."/>
            <person name="Spatafora J."/>
            <person name="Crous P."/>
            <person name="Grigoriev I."/>
        </authorList>
    </citation>
    <scope>NUCLEOTIDE SEQUENCE</scope>
    <source>
        <strain evidence="9">CBS 115976</strain>
    </source>
</reference>
<dbReference type="Gene3D" id="1.20.140.50">
    <property type="entry name" value="alix/aip1 like domains"/>
    <property type="match status" value="1"/>
</dbReference>
<evidence type="ECO:0000256" key="1">
    <source>
        <dbReference type="ARBA" id="ARBA00004177"/>
    </source>
</evidence>
<dbReference type="Pfam" id="PF03097">
    <property type="entry name" value="BRO1"/>
    <property type="match status" value="1"/>
</dbReference>
<accession>A0A6A6UMY3</accession>
<dbReference type="PANTHER" id="PTHR23030">
    <property type="entry name" value="PCD6 INTERACTING PROTEIN-RELATED"/>
    <property type="match status" value="1"/>
</dbReference>
<keyword evidence="6" id="KW-0175">Coiled coil</keyword>
<evidence type="ECO:0000256" key="6">
    <source>
        <dbReference type="SAM" id="Coils"/>
    </source>
</evidence>
<name>A0A6A6UMY3_9PEZI</name>
<dbReference type="Pfam" id="PF13949">
    <property type="entry name" value="ALIX_LYPXL_bnd"/>
    <property type="match status" value="1"/>
</dbReference>
<evidence type="ECO:0000256" key="5">
    <source>
        <dbReference type="ARBA" id="ARBA00041284"/>
    </source>
</evidence>
<evidence type="ECO:0000259" key="8">
    <source>
        <dbReference type="PROSITE" id="PS51180"/>
    </source>
</evidence>
<proteinExistence type="predicted"/>
<evidence type="ECO:0000256" key="3">
    <source>
        <dbReference type="ARBA" id="ARBA00022490"/>
    </source>
</evidence>
<dbReference type="InterPro" id="IPR025304">
    <property type="entry name" value="ALIX_V_dom"/>
</dbReference>
<dbReference type="Proteomes" id="UP000799302">
    <property type="component" value="Unassembled WGS sequence"/>
</dbReference>
<protein>
    <recommendedName>
        <fullName evidence="5">BRO domain-containing protein 1</fullName>
    </recommendedName>
</protein>
<organism evidence="9 10">
    <name type="scientific">Microthyrium microscopicum</name>
    <dbReference type="NCBI Taxonomy" id="703497"/>
    <lineage>
        <taxon>Eukaryota</taxon>
        <taxon>Fungi</taxon>
        <taxon>Dikarya</taxon>
        <taxon>Ascomycota</taxon>
        <taxon>Pezizomycotina</taxon>
        <taxon>Dothideomycetes</taxon>
        <taxon>Dothideomycetes incertae sedis</taxon>
        <taxon>Microthyriales</taxon>
        <taxon>Microthyriaceae</taxon>
        <taxon>Microthyrium</taxon>
    </lineage>
</organism>
<dbReference type="AlphaFoldDB" id="A0A6A6UMY3"/>
<dbReference type="EMBL" id="MU004231">
    <property type="protein sequence ID" value="KAF2673140.1"/>
    <property type="molecule type" value="Genomic_DNA"/>
</dbReference>